<feature type="region of interest" description="Disordered" evidence="1">
    <location>
        <begin position="35"/>
        <end position="61"/>
    </location>
</feature>
<evidence type="ECO:0000313" key="2">
    <source>
        <dbReference type="EMBL" id="JAD17349.1"/>
    </source>
</evidence>
<feature type="region of interest" description="Disordered" evidence="1">
    <location>
        <begin position="1"/>
        <end position="21"/>
    </location>
</feature>
<proteinExistence type="predicted"/>
<reference evidence="2" key="2">
    <citation type="journal article" date="2015" name="Data Brief">
        <title>Shoot transcriptome of the giant reed, Arundo donax.</title>
        <authorList>
            <person name="Barrero R.A."/>
            <person name="Guerrero F.D."/>
            <person name="Moolhuijzen P."/>
            <person name="Goolsby J.A."/>
            <person name="Tidwell J."/>
            <person name="Bellgard S.E."/>
            <person name="Bellgard M.I."/>
        </authorList>
    </citation>
    <scope>NUCLEOTIDE SEQUENCE</scope>
    <source>
        <tissue evidence="2">Shoot tissue taken approximately 20 cm above the soil surface</tissue>
    </source>
</reference>
<dbReference type="EMBL" id="GBRH01280546">
    <property type="protein sequence ID" value="JAD17349.1"/>
    <property type="molecule type" value="Transcribed_RNA"/>
</dbReference>
<protein>
    <submittedName>
        <fullName evidence="2">Uncharacterized protein</fullName>
    </submittedName>
</protein>
<evidence type="ECO:0000256" key="1">
    <source>
        <dbReference type="SAM" id="MobiDB-lite"/>
    </source>
</evidence>
<accession>A0A0A8XTM6</accession>
<organism evidence="2">
    <name type="scientific">Arundo donax</name>
    <name type="common">Giant reed</name>
    <name type="synonym">Donax arundinaceus</name>
    <dbReference type="NCBI Taxonomy" id="35708"/>
    <lineage>
        <taxon>Eukaryota</taxon>
        <taxon>Viridiplantae</taxon>
        <taxon>Streptophyta</taxon>
        <taxon>Embryophyta</taxon>
        <taxon>Tracheophyta</taxon>
        <taxon>Spermatophyta</taxon>
        <taxon>Magnoliopsida</taxon>
        <taxon>Liliopsida</taxon>
        <taxon>Poales</taxon>
        <taxon>Poaceae</taxon>
        <taxon>PACMAD clade</taxon>
        <taxon>Arundinoideae</taxon>
        <taxon>Arundineae</taxon>
        <taxon>Arundo</taxon>
    </lineage>
</organism>
<dbReference type="AlphaFoldDB" id="A0A0A8XTM6"/>
<feature type="compositionally biased region" description="Basic and acidic residues" evidence="1">
    <location>
        <begin position="12"/>
        <end position="21"/>
    </location>
</feature>
<name>A0A0A8XTM6_ARUDO</name>
<reference evidence="2" key="1">
    <citation type="submission" date="2014-09" db="EMBL/GenBank/DDBJ databases">
        <authorList>
            <person name="Magalhaes I.L.F."/>
            <person name="Oliveira U."/>
            <person name="Santos F.R."/>
            <person name="Vidigal T.H.D.A."/>
            <person name="Brescovit A.D."/>
            <person name="Santos A.J."/>
        </authorList>
    </citation>
    <scope>NUCLEOTIDE SEQUENCE</scope>
    <source>
        <tissue evidence="2">Shoot tissue taken approximately 20 cm above the soil surface</tissue>
    </source>
</reference>
<sequence>MDAGLLDGDGPGDARVDDGGRVRHDAAALAVAEQVHRRAEGPFDDPGHHERHEPQRRPDHLAPARVAPCPALHAHRHERHRYLLGPCCCCCCCS</sequence>